<protein>
    <submittedName>
        <fullName evidence="1">Uncharacterized protein</fullName>
    </submittedName>
</protein>
<accession>A0A0C3EGQ4</accession>
<dbReference type="Proteomes" id="UP000053989">
    <property type="component" value="Unassembled WGS sequence"/>
</dbReference>
<proteinExistence type="predicted"/>
<evidence type="ECO:0000313" key="2">
    <source>
        <dbReference type="Proteomes" id="UP000053989"/>
    </source>
</evidence>
<gene>
    <name evidence="1" type="ORF">SCLCIDRAFT_221625</name>
</gene>
<dbReference type="HOGENOM" id="CLU_2428342_0_0_1"/>
<reference evidence="2" key="2">
    <citation type="submission" date="2015-01" db="EMBL/GenBank/DDBJ databases">
        <title>Evolutionary Origins and Diversification of the Mycorrhizal Mutualists.</title>
        <authorList>
            <consortium name="DOE Joint Genome Institute"/>
            <consortium name="Mycorrhizal Genomics Consortium"/>
            <person name="Kohler A."/>
            <person name="Kuo A."/>
            <person name="Nagy L.G."/>
            <person name="Floudas D."/>
            <person name="Copeland A."/>
            <person name="Barry K.W."/>
            <person name="Cichocki N."/>
            <person name="Veneault-Fourrey C."/>
            <person name="LaButti K."/>
            <person name="Lindquist E.A."/>
            <person name="Lipzen A."/>
            <person name="Lundell T."/>
            <person name="Morin E."/>
            <person name="Murat C."/>
            <person name="Riley R."/>
            <person name="Ohm R."/>
            <person name="Sun H."/>
            <person name="Tunlid A."/>
            <person name="Henrissat B."/>
            <person name="Grigoriev I.V."/>
            <person name="Hibbett D.S."/>
            <person name="Martin F."/>
        </authorList>
    </citation>
    <scope>NUCLEOTIDE SEQUENCE [LARGE SCALE GENOMIC DNA]</scope>
    <source>
        <strain evidence="2">Foug A</strain>
    </source>
</reference>
<dbReference type="InParanoid" id="A0A0C3EGQ4"/>
<dbReference type="EMBL" id="KN822014">
    <property type="protein sequence ID" value="KIM67086.1"/>
    <property type="molecule type" value="Genomic_DNA"/>
</dbReference>
<reference evidence="1 2" key="1">
    <citation type="submission" date="2014-04" db="EMBL/GenBank/DDBJ databases">
        <authorList>
            <consortium name="DOE Joint Genome Institute"/>
            <person name="Kuo A."/>
            <person name="Kohler A."/>
            <person name="Nagy L.G."/>
            <person name="Floudas D."/>
            <person name="Copeland A."/>
            <person name="Barry K.W."/>
            <person name="Cichocki N."/>
            <person name="Veneault-Fourrey C."/>
            <person name="LaButti K."/>
            <person name="Lindquist E.A."/>
            <person name="Lipzen A."/>
            <person name="Lundell T."/>
            <person name="Morin E."/>
            <person name="Murat C."/>
            <person name="Sun H."/>
            <person name="Tunlid A."/>
            <person name="Henrissat B."/>
            <person name="Grigoriev I.V."/>
            <person name="Hibbett D.S."/>
            <person name="Martin F."/>
            <person name="Nordberg H.P."/>
            <person name="Cantor M.N."/>
            <person name="Hua S.X."/>
        </authorList>
    </citation>
    <scope>NUCLEOTIDE SEQUENCE [LARGE SCALE GENOMIC DNA]</scope>
    <source>
        <strain evidence="1 2">Foug A</strain>
    </source>
</reference>
<keyword evidence="2" id="KW-1185">Reference proteome</keyword>
<evidence type="ECO:0000313" key="1">
    <source>
        <dbReference type="EMBL" id="KIM67086.1"/>
    </source>
</evidence>
<name>A0A0C3EGQ4_9AGAM</name>
<dbReference type="AlphaFoldDB" id="A0A0C3EGQ4"/>
<sequence>MRPSIIDPISLRVLLRAEDAQIVCILHSRCIYILVSGDKEQIINDCRLSILYEPERLFHEWPCTMKLDRLPQGKGDKAGMRLVKPRVTTQQ</sequence>
<organism evidence="1 2">
    <name type="scientific">Scleroderma citrinum Foug A</name>
    <dbReference type="NCBI Taxonomy" id="1036808"/>
    <lineage>
        <taxon>Eukaryota</taxon>
        <taxon>Fungi</taxon>
        <taxon>Dikarya</taxon>
        <taxon>Basidiomycota</taxon>
        <taxon>Agaricomycotina</taxon>
        <taxon>Agaricomycetes</taxon>
        <taxon>Agaricomycetidae</taxon>
        <taxon>Boletales</taxon>
        <taxon>Sclerodermatineae</taxon>
        <taxon>Sclerodermataceae</taxon>
        <taxon>Scleroderma</taxon>
    </lineage>
</organism>